<dbReference type="InterPro" id="IPR042216">
    <property type="entry name" value="MitoNEET_CISD"/>
</dbReference>
<keyword evidence="8" id="KW-1185">Reference proteome</keyword>
<dbReference type="GO" id="GO:0051537">
    <property type="term" value="F:2 iron, 2 sulfur cluster binding"/>
    <property type="evidence" value="ECO:0007669"/>
    <property type="project" value="UniProtKB-KW"/>
</dbReference>
<keyword evidence="2" id="KW-0479">Metal-binding</keyword>
<organism evidence="7 8">
    <name type="scientific">Geodia barretti</name>
    <name type="common">Barrett's horny sponge</name>
    <dbReference type="NCBI Taxonomy" id="519541"/>
    <lineage>
        <taxon>Eukaryota</taxon>
        <taxon>Metazoa</taxon>
        <taxon>Porifera</taxon>
        <taxon>Demospongiae</taxon>
        <taxon>Heteroscleromorpha</taxon>
        <taxon>Tetractinellida</taxon>
        <taxon>Astrophorina</taxon>
        <taxon>Geodiidae</taxon>
        <taxon>Geodia</taxon>
    </lineage>
</organism>
<name>A0AA35QVE5_GEOBA</name>
<protein>
    <recommendedName>
        <fullName evidence="6">Iron-binding zinc finger CDGSH type domain-containing protein</fullName>
    </recommendedName>
</protein>
<dbReference type="Gene3D" id="3.40.5.90">
    <property type="entry name" value="CDGSH iron-sulfur domain, mitoNEET-type"/>
    <property type="match status" value="1"/>
</dbReference>
<evidence type="ECO:0000256" key="4">
    <source>
        <dbReference type="ARBA" id="ARBA00023014"/>
    </source>
</evidence>
<gene>
    <name evidence="7" type="ORF">GBAR_LOCUS1128</name>
</gene>
<keyword evidence="1" id="KW-0001">2Fe-2S</keyword>
<dbReference type="GO" id="GO:0046872">
    <property type="term" value="F:metal ion binding"/>
    <property type="evidence" value="ECO:0007669"/>
    <property type="project" value="UniProtKB-KW"/>
</dbReference>
<feature type="domain" description="Iron-binding zinc finger CDGSH type" evidence="6">
    <location>
        <begin position="25"/>
        <end position="62"/>
    </location>
</feature>
<dbReference type="GO" id="GO:0005737">
    <property type="term" value="C:cytoplasm"/>
    <property type="evidence" value="ECO:0007669"/>
    <property type="project" value="UniProtKB-ARBA"/>
</dbReference>
<dbReference type="SMART" id="SM00704">
    <property type="entry name" value="ZnF_CDGSH"/>
    <property type="match status" value="1"/>
</dbReference>
<dbReference type="AlphaFoldDB" id="A0AA35QVE5"/>
<proteinExistence type="predicted"/>
<comment type="cofactor">
    <cofactor evidence="5">
        <name>[2Fe-2S] cluster</name>
        <dbReference type="ChEBI" id="CHEBI:190135"/>
    </cofactor>
</comment>
<evidence type="ECO:0000313" key="7">
    <source>
        <dbReference type="EMBL" id="CAI7992785.1"/>
    </source>
</evidence>
<dbReference type="InterPro" id="IPR018967">
    <property type="entry name" value="FeS-contain_CDGSH-typ"/>
</dbReference>
<dbReference type="Proteomes" id="UP001174909">
    <property type="component" value="Unassembled WGS sequence"/>
</dbReference>
<evidence type="ECO:0000313" key="8">
    <source>
        <dbReference type="Proteomes" id="UP001174909"/>
    </source>
</evidence>
<evidence type="ECO:0000256" key="1">
    <source>
        <dbReference type="ARBA" id="ARBA00022714"/>
    </source>
</evidence>
<evidence type="ECO:0000256" key="3">
    <source>
        <dbReference type="ARBA" id="ARBA00023004"/>
    </source>
</evidence>
<dbReference type="Pfam" id="PF09360">
    <property type="entry name" value="zf-CDGSH"/>
    <property type="match status" value="1"/>
</dbReference>
<sequence length="68" mass="7442">MADVKVQIRGNGPLRVIGEIEIIDQSGNQYAIPEGQWVSFCRCGQSDNKPFCDGTHQDCGFEAPSEAK</sequence>
<evidence type="ECO:0000259" key="6">
    <source>
        <dbReference type="SMART" id="SM00704"/>
    </source>
</evidence>
<evidence type="ECO:0000256" key="5">
    <source>
        <dbReference type="ARBA" id="ARBA00034078"/>
    </source>
</evidence>
<accession>A0AA35QVE5</accession>
<reference evidence="7" key="1">
    <citation type="submission" date="2023-03" db="EMBL/GenBank/DDBJ databases">
        <authorList>
            <person name="Steffen K."/>
            <person name="Cardenas P."/>
        </authorList>
    </citation>
    <scope>NUCLEOTIDE SEQUENCE</scope>
</reference>
<evidence type="ECO:0000256" key="2">
    <source>
        <dbReference type="ARBA" id="ARBA00022723"/>
    </source>
</evidence>
<keyword evidence="3" id="KW-0408">Iron</keyword>
<keyword evidence="4" id="KW-0411">Iron-sulfur</keyword>
<comment type="caution">
    <text evidence="7">The sequence shown here is derived from an EMBL/GenBank/DDBJ whole genome shotgun (WGS) entry which is preliminary data.</text>
</comment>
<dbReference type="EMBL" id="CASHTH010000161">
    <property type="protein sequence ID" value="CAI7992785.1"/>
    <property type="molecule type" value="Genomic_DNA"/>
</dbReference>